<feature type="domain" description="HTH marR-type" evidence="4">
    <location>
        <begin position="1"/>
        <end position="133"/>
    </location>
</feature>
<dbReference type="EMBL" id="ACBY02000071">
    <property type="protein sequence ID" value="EFB74401.1"/>
    <property type="molecule type" value="Genomic_DNA"/>
</dbReference>
<name>D1PSB6_9FIRM</name>
<dbReference type="GO" id="GO:0003677">
    <property type="term" value="F:DNA binding"/>
    <property type="evidence" value="ECO:0007669"/>
    <property type="project" value="UniProtKB-KW"/>
</dbReference>
<sequence length="150" mass="17440">MDDFIKWVSVASRHTVMHMDRVMAPYGLNASQYMYIVRVCEQPGLTQDRFLRMFYIHPSNVTRALLALEKQGFLERRPNPKDRRTFCVYPTGKALEVYPIITRLRREWQDVLLADLPPDTRAELQEALRAAALRAVAANQEEEDIPYGDN</sequence>
<dbReference type="STRING" id="411471.SUBVAR_07299"/>
<dbReference type="PANTHER" id="PTHR42756">
    <property type="entry name" value="TRANSCRIPTIONAL REGULATOR, MARR"/>
    <property type="match status" value="1"/>
</dbReference>
<evidence type="ECO:0000259" key="4">
    <source>
        <dbReference type="PROSITE" id="PS50995"/>
    </source>
</evidence>
<dbReference type="Proteomes" id="UP000003438">
    <property type="component" value="Unassembled WGS sequence"/>
</dbReference>
<evidence type="ECO:0000256" key="3">
    <source>
        <dbReference type="ARBA" id="ARBA00023163"/>
    </source>
</evidence>
<gene>
    <name evidence="5" type="ORF">SUBVAR_07299</name>
</gene>
<dbReference type="PANTHER" id="PTHR42756:SF1">
    <property type="entry name" value="TRANSCRIPTIONAL REPRESSOR OF EMRAB OPERON"/>
    <property type="match status" value="1"/>
</dbReference>
<evidence type="ECO:0000256" key="1">
    <source>
        <dbReference type="ARBA" id="ARBA00023015"/>
    </source>
</evidence>
<reference evidence="5" key="1">
    <citation type="submission" date="2009-12" db="EMBL/GenBank/DDBJ databases">
        <authorList>
            <person name="Weinstock G."/>
            <person name="Sodergren E."/>
            <person name="Clifton S."/>
            <person name="Fulton L."/>
            <person name="Fulton B."/>
            <person name="Courtney L."/>
            <person name="Fronick C."/>
            <person name="Harrison M."/>
            <person name="Strong C."/>
            <person name="Farmer C."/>
            <person name="Delahaunty K."/>
            <person name="Markovic C."/>
            <person name="Hall O."/>
            <person name="Minx P."/>
            <person name="Tomlinson C."/>
            <person name="Mitreva M."/>
            <person name="Nelson J."/>
            <person name="Hou S."/>
            <person name="Wollam A."/>
            <person name="Pepin K.H."/>
            <person name="Johnson M."/>
            <person name="Bhonagiri V."/>
            <person name="Nash W.E."/>
            <person name="Warren W."/>
            <person name="Chinwalla A."/>
            <person name="Mardis E.R."/>
            <person name="Wilson R.K."/>
        </authorList>
    </citation>
    <scope>NUCLEOTIDE SEQUENCE [LARGE SCALE GENOMIC DNA]</scope>
    <source>
        <strain evidence="5">DSM 15176</strain>
    </source>
</reference>
<dbReference type="GO" id="GO:0003700">
    <property type="term" value="F:DNA-binding transcription factor activity"/>
    <property type="evidence" value="ECO:0007669"/>
    <property type="project" value="InterPro"/>
</dbReference>
<organism evidence="5 6">
    <name type="scientific">Subdoligranulum variabile DSM 15176</name>
    <dbReference type="NCBI Taxonomy" id="411471"/>
    <lineage>
        <taxon>Bacteria</taxon>
        <taxon>Bacillati</taxon>
        <taxon>Bacillota</taxon>
        <taxon>Clostridia</taxon>
        <taxon>Eubacteriales</taxon>
        <taxon>Oscillospiraceae</taxon>
        <taxon>Subdoligranulum</taxon>
    </lineage>
</organism>
<comment type="caution">
    <text evidence="5">The sequence shown here is derived from an EMBL/GenBank/DDBJ whole genome shotgun (WGS) entry which is preliminary data.</text>
</comment>
<keyword evidence="1" id="KW-0805">Transcription regulation</keyword>
<keyword evidence="6" id="KW-1185">Reference proteome</keyword>
<dbReference type="SMART" id="SM00347">
    <property type="entry name" value="HTH_MARR"/>
    <property type="match status" value="1"/>
</dbReference>
<proteinExistence type="predicted"/>
<dbReference type="InterPro" id="IPR036390">
    <property type="entry name" value="WH_DNA-bd_sf"/>
</dbReference>
<dbReference type="SUPFAM" id="SSF46785">
    <property type="entry name" value="Winged helix' DNA-binding domain"/>
    <property type="match status" value="1"/>
</dbReference>
<dbReference type="OrthoDB" id="6462103at2"/>
<dbReference type="HOGENOM" id="CLU_083287_18_0_9"/>
<accession>D1PSB6</accession>
<evidence type="ECO:0000313" key="6">
    <source>
        <dbReference type="Proteomes" id="UP000003438"/>
    </source>
</evidence>
<dbReference type="AlphaFoldDB" id="D1PSB6"/>
<dbReference type="InterPro" id="IPR000835">
    <property type="entry name" value="HTH_MarR-typ"/>
</dbReference>
<dbReference type="InterPro" id="IPR036388">
    <property type="entry name" value="WH-like_DNA-bd_sf"/>
</dbReference>
<keyword evidence="3" id="KW-0804">Transcription</keyword>
<dbReference type="PROSITE" id="PS01117">
    <property type="entry name" value="HTH_MARR_1"/>
    <property type="match status" value="1"/>
</dbReference>
<dbReference type="InterPro" id="IPR023187">
    <property type="entry name" value="Tscrpt_reg_MarR-type_CS"/>
</dbReference>
<dbReference type="RefSeq" id="WP_007048644.1">
    <property type="nucleotide sequence ID" value="NZ_GG704771.1"/>
</dbReference>
<dbReference type="eggNOG" id="COG1846">
    <property type="taxonomic scope" value="Bacteria"/>
</dbReference>
<dbReference type="Gene3D" id="1.10.10.10">
    <property type="entry name" value="Winged helix-like DNA-binding domain superfamily/Winged helix DNA-binding domain"/>
    <property type="match status" value="1"/>
</dbReference>
<dbReference type="PROSITE" id="PS50995">
    <property type="entry name" value="HTH_MARR_2"/>
    <property type="match status" value="1"/>
</dbReference>
<protein>
    <submittedName>
        <fullName evidence="5">Transcriptional regulator, MarR family</fullName>
    </submittedName>
</protein>
<keyword evidence="2" id="KW-0238">DNA-binding</keyword>
<dbReference type="Pfam" id="PF01047">
    <property type="entry name" value="MarR"/>
    <property type="match status" value="1"/>
</dbReference>
<evidence type="ECO:0000256" key="2">
    <source>
        <dbReference type="ARBA" id="ARBA00023125"/>
    </source>
</evidence>
<evidence type="ECO:0000313" key="5">
    <source>
        <dbReference type="EMBL" id="EFB74401.1"/>
    </source>
</evidence>